<feature type="region of interest" description="Disordered" evidence="1">
    <location>
        <begin position="30"/>
        <end position="58"/>
    </location>
</feature>
<dbReference type="Proteomes" id="UP001596472">
    <property type="component" value="Unassembled WGS sequence"/>
</dbReference>
<evidence type="ECO:0000256" key="2">
    <source>
        <dbReference type="SAM" id="SignalP"/>
    </source>
</evidence>
<reference evidence="4" key="1">
    <citation type="journal article" date="2019" name="Int. J. Syst. Evol. Microbiol.">
        <title>The Global Catalogue of Microorganisms (GCM) 10K type strain sequencing project: providing services to taxonomists for standard genome sequencing and annotation.</title>
        <authorList>
            <consortium name="The Broad Institute Genomics Platform"/>
            <consortium name="The Broad Institute Genome Sequencing Center for Infectious Disease"/>
            <person name="Wu L."/>
            <person name="Ma J."/>
        </authorList>
    </citation>
    <scope>NUCLEOTIDE SEQUENCE [LARGE SCALE GENOMIC DNA]</scope>
    <source>
        <strain evidence="4">CGMCC 4.1467</strain>
    </source>
</reference>
<protein>
    <recommendedName>
        <fullName evidence="5">HEAT repeat domain-containing protein</fullName>
    </recommendedName>
</protein>
<gene>
    <name evidence="3" type="ORF">ACFQY0_10110</name>
</gene>
<evidence type="ECO:0000313" key="3">
    <source>
        <dbReference type="EMBL" id="MFC7337530.1"/>
    </source>
</evidence>
<feature type="compositionally biased region" description="Polar residues" evidence="1">
    <location>
        <begin position="40"/>
        <end position="53"/>
    </location>
</feature>
<accession>A0ABW2L8M4</accession>
<evidence type="ECO:0008006" key="5">
    <source>
        <dbReference type="Google" id="ProtNLM"/>
    </source>
</evidence>
<evidence type="ECO:0000313" key="4">
    <source>
        <dbReference type="Proteomes" id="UP001596472"/>
    </source>
</evidence>
<dbReference type="RefSeq" id="WP_379711896.1">
    <property type="nucleotide sequence ID" value="NZ_JBHTBS010000004.1"/>
</dbReference>
<keyword evidence="2" id="KW-0732">Signal</keyword>
<proteinExistence type="predicted"/>
<evidence type="ECO:0000256" key="1">
    <source>
        <dbReference type="SAM" id="MobiDB-lite"/>
    </source>
</evidence>
<name>A0ABW2L8M4_9BACT</name>
<comment type="caution">
    <text evidence="3">The sequence shown here is derived from an EMBL/GenBank/DDBJ whole genome shotgun (WGS) entry which is preliminary data.</text>
</comment>
<dbReference type="EMBL" id="JBHTBS010000004">
    <property type="protein sequence ID" value="MFC7337530.1"/>
    <property type="molecule type" value="Genomic_DNA"/>
</dbReference>
<keyword evidence="4" id="KW-1185">Reference proteome</keyword>
<feature type="signal peptide" evidence="2">
    <location>
        <begin position="1"/>
        <end position="23"/>
    </location>
</feature>
<feature type="chain" id="PRO_5045575248" description="HEAT repeat domain-containing protein" evidence="2">
    <location>
        <begin position="24"/>
        <end position="432"/>
    </location>
</feature>
<organism evidence="3 4">
    <name type="scientific">Haloferula chungangensis</name>
    <dbReference type="NCBI Taxonomy" id="1048331"/>
    <lineage>
        <taxon>Bacteria</taxon>
        <taxon>Pseudomonadati</taxon>
        <taxon>Verrucomicrobiota</taxon>
        <taxon>Verrucomicrobiia</taxon>
        <taxon>Verrucomicrobiales</taxon>
        <taxon>Verrucomicrobiaceae</taxon>
        <taxon>Haloferula</taxon>
    </lineage>
</organism>
<sequence length="432" mass="47099">MPLSLRLILLHIAAPVAAGAALAAVTTWAPAKSAPEDEQSTSSKASLRRSITSEAPLPNDPELIRFAAMAGRTGPAREQLMAALAADASNGELATWLAAILIAEPAWLETFLKSVPEARRTNIVGSALSKLIHLDKRALWPVLRASPFAAALAKSQLSNYSTSDPFSSQPLIIEAAGYDPNGALDFILDPANGIPDSVLHHISPNDKSSATRMLNEWLSNHWPDESISRINSAWCIIEKEDPEALEKIREKLTAEQLTHVERMSWMSEFISRNPVEIPDATELATLNAEEVEVVRGELSAAGIPMPLELLAELTPDQRSKALRIQSMNLRDFTPEQVRAHIESLHAIPLLDTEKTMLLTGASDYLWKEAGDYQGALNLAAQISDPGQSTKITRNLLYQLAVEDPASAIQYSPDIGDEALRNEIIRIAEQNQP</sequence>